<dbReference type="OrthoDB" id="3182339at2759"/>
<keyword evidence="1" id="KW-0677">Repeat</keyword>
<feature type="region of interest" description="Disordered" evidence="4">
    <location>
        <begin position="1348"/>
        <end position="1381"/>
    </location>
</feature>
<feature type="repeat" description="ANK" evidence="3">
    <location>
        <begin position="958"/>
        <end position="990"/>
    </location>
</feature>
<dbReference type="PANTHER" id="PTHR24123">
    <property type="entry name" value="ANKYRIN REPEAT-CONTAINING"/>
    <property type="match status" value="1"/>
</dbReference>
<keyword evidence="6" id="KW-1185">Reference proteome</keyword>
<dbReference type="Gene3D" id="1.25.40.20">
    <property type="entry name" value="Ankyrin repeat-containing domain"/>
    <property type="match status" value="4"/>
</dbReference>
<organism evidence="5 6">
    <name type="scientific">Dendryphion nanum</name>
    <dbReference type="NCBI Taxonomy" id="256645"/>
    <lineage>
        <taxon>Eukaryota</taxon>
        <taxon>Fungi</taxon>
        <taxon>Dikarya</taxon>
        <taxon>Ascomycota</taxon>
        <taxon>Pezizomycotina</taxon>
        <taxon>Dothideomycetes</taxon>
        <taxon>Pleosporomycetidae</taxon>
        <taxon>Pleosporales</taxon>
        <taxon>Torulaceae</taxon>
        <taxon>Dendryphion</taxon>
    </lineage>
</organism>
<feature type="compositionally biased region" description="Basic and acidic residues" evidence="4">
    <location>
        <begin position="1348"/>
        <end position="1368"/>
    </location>
</feature>
<reference evidence="5" key="1">
    <citation type="journal article" date="2021" name="Nat. Commun.">
        <title>Genetic determinants of endophytism in the Arabidopsis root mycobiome.</title>
        <authorList>
            <person name="Mesny F."/>
            <person name="Miyauchi S."/>
            <person name="Thiergart T."/>
            <person name="Pickel B."/>
            <person name="Atanasova L."/>
            <person name="Karlsson M."/>
            <person name="Huettel B."/>
            <person name="Barry K.W."/>
            <person name="Haridas S."/>
            <person name="Chen C."/>
            <person name="Bauer D."/>
            <person name="Andreopoulos W."/>
            <person name="Pangilinan J."/>
            <person name="LaButti K."/>
            <person name="Riley R."/>
            <person name="Lipzen A."/>
            <person name="Clum A."/>
            <person name="Drula E."/>
            <person name="Henrissat B."/>
            <person name="Kohler A."/>
            <person name="Grigoriev I.V."/>
            <person name="Martin F.M."/>
            <person name="Hacquard S."/>
        </authorList>
    </citation>
    <scope>NUCLEOTIDE SEQUENCE</scope>
    <source>
        <strain evidence="5">MPI-CAGE-CH-0243</strain>
    </source>
</reference>
<dbReference type="PANTHER" id="PTHR24123:SF33">
    <property type="entry name" value="PROTEIN HOS4"/>
    <property type="match status" value="1"/>
</dbReference>
<accession>A0A9P9IDU2</accession>
<dbReference type="SUPFAM" id="SSF48403">
    <property type="entry name" value="Ankyrin repeat"/>
    <property type="match status" value="5"/>
</dbReference>
<dbReference type="InterPro" id="IPR036770">
    <property type="entry name" value="Ankyrin_rpt-contain_sf"/>
</dbReference>
<comment type="caution">
    <text evidence="5">The sequence shown here is derived from an EMBL/GenBank/DDBJ whole genome shotgun (WGS) entry which is preliminary data.</text>
</comment>
<evidence type="ECO:0000256" key="2">
    <source>
        <dbReference type="ARBA" id="ARBA00023043"/>
    </source>
</evidence>
<dbReference type="InterPro" id="IPR051165">
    <property type="entry name" value="Multifunctional_ANK_Repeat"/>
</dbReference>
<dbReference type="Pfam" id="PF12796">
    <property type="entry name" value="Ank_2"/>
    <property type="match status" value="1"/>
</dbReference>
<evidence type="ECO:0000256" key="4">
    <source>
        <dbReference type="SAM" id="MobiDB-lite"/>
    </source>
</evidence>
<evidence type="ECO:0000256" key="1">
    <source>
        <dbReference type="ARBA" id="ARBA00022737"/>
    </source>
</evidence>
<proteinExistence type="predicted"/>
<dbReference type="SMART" id="SM00248">
    <property type="entry name" value="ANK"/>
    <property type="match status" value="15"/>
</dbReference>
<evidence type="ECO:0000256" key="3">
    <source>
        <dbReference type="PROSITE-ProRule" id="PRU00023"/>
    </source>
</evidence>
<dbReference type="PROSITE" id="PS50297">
    <property type="entry name" value="ANK_REP_REGION"/>
    <property type="match status" value="1"/>
</dbReference>
<dbReference type="PROSITE" id="PS50088">
    <property type="entry name" value="ANK_REPEAT"/>
    <property type="match status" value="1"/>
</dbReference>
<dbReference type="EMBL" id="JAGMWT010000014">
    <property type="protein sequence ID" value="KAH7117106.1"/>
    <property type="molecule type" value="Genomic_DNA"/>
</dbReference>
<dbReference type="InterPro" id="IPR002110">
    <property type="entry name" value="Ankyrin_rpt"/>
</dbReference>
<protein>
    <submittedName>
        <fullName evidence="5">Ankyrin repeat-containing domain protein</fullName>
    </submittedName>
</protein>
<evidence type="ECO:0000313" key="6">
    <source>
        <dbReference type="Proteomes" id="UP000700596"/>
    </source>
</evidence>
<evidence type="ECO:0000313" key="5">
    <source>
        <dbReference type="EMBL" id="KAH7117106.1"/>
    </source>
</evidence>
<keyword evidence="2 3" id="KW-0040">ANK repeat</keyword>
<sequence>MGRPTLQDLIYQAGVQPVVDRQPCLPAPTQPAIIASEEDHNLARNLLVDQRRNNPSYKDPSKQFKNVFKTSKEKDKLKDINKWDFSQDELDHALSAVIDQPTTSPGLVQAFISLGAKVNFVETLDDKKGKGAKQPNISARRRSTVLQRAATVRRADNVSLLASSGADQTTLDEALRAALGANDHPCVRELLRHGANINTLPNALADAVRSNDQNLVQLLLRAPKALRTEIISSCLPAAVQHKSEPIVSTLIGYGADPNFNDASALKMAISSHEYRLAVALLSGPIRTVTPSLIGALELVVRVPTAHQLHQFLQLLFCCGLPPNSPGLPSLLVTASKRNDSSLAHLLIDYGVPTAMNEAECLRNALTNSNWELTDAILKTAITPAHASVALAVLPVDAPKQQRLQIIGALLQKGASGPPLGRWLIRAVEDGESQLMDLLLRAGAPLESSSNKAMQLAIIRKDMPTIRKLLETKPSARSLAQLFPLLGEKYTPTERLETARLLLEHGARGVEVDRALLDAVKNTSASRDVSLVTEFVRYGADVNYENGKIIQSAAIQGDLSILKLLCTAGPSIQSTSSALPNVFSPNGNRHASTLPILQILLANGAEETLAITTIRTAVNGGPENLDLIIQLIKVVPNALGAAFHASISLENPSAKSTILQTLLKMGVAQNILDDALIVEVKRVKSSNFDTETIKLLLSHGATVNHRDGEALSVAVASGSKSLIRILLSSSALPSRAAITRSFHDLFSDMEKFEDSSATNDQQDIICELVQHGVEGSAIDSALPKLIKMLRQNSRYERTVDLLLQHGAKVNHEQCSPFKFAAQDLHFALFAKMLSCGPDFGTIMHSLPGWGLDERAAVEIIRLCFDNGCTSEHFETGTTAVPLISFLEQYPRCDAIVKLLLDHGSNPDSTFSLTLDSSIGNEMATVLIYALSQPQKRVSSSVILAMLNAGASPTRSTAKSEITPISLAAREGRHDIVEELLKRGADASARDKWNRSALFYASSTSIISMVQLLSAHALKDDGSLHEAARSLQLEVATILIKQGHSPNFPCRLHTGRNALGELCLNAEVTTANQRTRARQLIRLLLDSGANPRFKARNERSAIVLALDNPHSPFEITEALLETEVWEDLNDEKHMFLDAKGFWYSPLKYVELVDHPNRTRQRQDLLELLQDKGCEPKYYSSHLEQPDDAIGMPSPIAKLADRQKEHELSLKLAKEASDHARMIEETNHRDLLRRKQEQQDAEAAAAVKQQSQWEQLETQRHEVQLAQVRSAERMKRSEKVAWHNLQVEQDRDFAAQRQQIEERKASVAFAHEQRLIKERQKELDHRAAVERKALKEKEELYERNVKRQKEITQRLDESAQLHARLRQDRPAIEGPPPGAWGTVD</sequence>
<gene>
    <name evidence="5" type="ORF">B0J11DRAFT_538317</name>
</gene>
<name>A0A9P9IDU2_9PLEO</name>
<dbReference type="Proteomes" id="UP000700596">
    <property type="component" value="Unassembled WGS sequence"/>
</dbReference>